<dbReference type="EMBL" id="LXQA010163972">
    <property type="protein sequence ID" value="MCI28175.1"/>
    <property type="molecule type" value="Genomic_DNA"/>
</dbReference>
<dbReference type="Proteomes" id="UP000265520">
    <property type="component" value="Unassembled WGS sequence"/>
</dbReference>
<feature type="non-terminal residue" evidence="1">
    <location>
        <position position="1"/>
    </location>
</feature>
<comment type="caution">
    <text evidence="1">The sequence shown here is derived from an EMBL/GenBank/DDBJ whole genome shotgun (WGS) entry which is preliminary data.</text>
</comment>
<accession>A0A392QY37</accession>
<evidence type="ECO:0000313" key="1">
    <source>
        <dbReference type="EMBL" id="MCI28175.1"/>
    </source>
</evidence>
<evidence type="ECO:0000313" key="2">
    <source>
        <dbReference type="Proteomes" id="UP000265520"/>
    </source>
</evidence>
<name>A0A392QY37_9FABA</name>
<keyword evidence="2" id="KW-1185">Reference proteome</keyword>
<organism evidence="1 2">
    <name type="scientific">Trifolium medium</name>
    <dbReference type="NCBI Taxonomy" id="97028"/>
    <lineage>
        <taxon>Eukaryota</taxon>
        <taxon>Viridiplantae</taxon>
        <taxon>Streptophyta</taxon>
        <taxon>Embryophyta</taxon>
        <taxon>Tracheophyta</taxon>
        <taxon>Spermatophyta</taxon>
        <taxon>Magnoliopsida</taxon>
        <taxon>eudicotyledons</taxon>
        <taxon>Gunneridae</taxon>
        <taxon>Pentapetalae</taxon>
        <taxon>rosids</taxon>
        <taxon>fabids</taxon>
        <taxon>Fabales</taxon>
        <taxon>Fabaceae</taxon>
        <taxon>Papilionoideae</taxon>
        <taxon>50 kb inversion clade</taxon>
        <taxon>NPAAA clade</taxon>
        <taxon>Hologalegina</taxon>
        <taxon>IRL clade</taxon>
        <taxon>Trifolieae</taxon>
        <taxon>Trifolium</taxon>
    </lineage>
</organism>
<proteinExistence type="predicted"/>
<dbReference type="AlphaFoldDB" id="A0A392QY37"/>
<protein>
    <submittedName>
        <fullName evidence="1">Uncharacterized protein</fullName>
    </submittedName>
</protein>
<sequence length="66" mass="7464">VPRRTIKRGNMVVVGDFPGKTWERGNNVPLARRIRRHLDGPYANWALLGRSGEGEQGRLNEPTGRQ</sequence>
<reference evidence="1 2" key="1">
    <citation type="journal article" date="2018" name="Front. Plant Sci.">
        <title>Red Clover (Trifolium pratense) and Zigzag Clover (T. medium) - A Picture of Genomic Similarities and Differences.</title>
        <authorList>
            <person name="Dluhosova J."/>
            <person name="Istvanek J."/>
            <person name="Nedelnik J."/>
            <person name="Repkova J."/>
        </authorList>
    </citation>
    <scope>NUCLEOTIDE SEQUENCE [LARGE SCALE GENOMIC DNA]</scope>
    <source>
        <strain evidence="2">cv. 10/8</strain>
        <tissue evidence="1">Leaf</tissue>
    </source>
</reference>